<dbReference type="Pfam" id="PF00072">
    <property type="entry name" value="Response_reg"/>
    <property type="match status" value="1"/>
</dbReference>
<evidence type="ECO:0000256" key="1">
    <source>
        <dbReference type="ARBA" id="ARBA00022553"/>
    </source>
</evidence>
<comment type="caution">
    <text evidence="4">The sequence shown here is derived from an EMBL/GenBank/DDBJ whole genome shotgun (WGS) entry which is preliminary data.</text>
</comment>
<dbReference type="Proteomes" id="UP000885771">
    <property type="component" value="Unassembled WGS sequence"/>
</dbReference>
<dbReference type="PANTHER" id="PTHR44591:SF3">
    <property type="entry name" value="RESPONSE REGULATORY DOMAIN-CONTAINING PROTEIN"/>
    <property type="match status" value="1"/>
</dbReference>
<name>A0A7V5RP87_CALAY</name>
<gene>
    <name evidence="4" type="ORF">ENJ15_03735</name>
</gene>
<dbReference type="AlphaFoldDB" id="A0A7V5RP87"/>
<dbReference type="Gene3D" id="3.40.50.2300">
    <property type="match status" value="1"/>
</dbReference>
<evidence type="ECO:0000313" key="4">
    <source>
        <dbReference type="EMBL" id="HHM02099.1"/>
    </source>
</evidence>
<dbReference type="SMART" id="SM00448">
    <property type="entry name" value="REC"/>
    <property type="match status" value="1"/>
</dbReference>
<dbReference type="InterPro" id="IPR050595">
    <property type="entry name" value="Bact_response_regulator"/>
</dbReference>
<evidence type="ECO:0000256" key="2">
    <source>
        <dbReference type="PROSITE-ProRule" id="PRU00169"/>
    </source>
</evidence>
<dbReference type="CDD" id="cd00156">
    <property type="entry name" value="REC"/>
    <property type="match status" value="1"/>
</dbReference>
<dbReference type="PROSITE" id="PS50110">
    <property type="entry name" value="RESPONSE_REGULATORY"/>
    <property type="match status" value="1"/>
</dbReference>
<feature type="domain" description="Response regulatory" evidence="3">
    <location>
        <begin position="7"/>
        <end position="120"/>
    </location>
</feature>
<dbReference type="GO" id="GO:0000160">
    <property type="term" value="P:phosphorelay signal transduction system"/>
    <property type="evidence" value="ECO:0007669"/>
    <property type="project" value="InterPro"/>
</dbReference>
<sequence>MNRDKKTILYIDDDYQSGLLVKVFFEKEHFDVELVLNTEDARKVLREKHIDMVISDIGLPGENGIQFYEWLTQSEYRHIPIFLVSAHAMGFSHVLTEHRDIFFEKPLFFPSFIQAVKDKLNQAPADPT</sequence>
<keyword evidence="1 2" id="KW-0597">Phosphoprotein</keyword>
<dbReference type="PANTHER" id="PTHR44591">
    <property type="entry name" value="STRESS RESPONSE REGULATOR PROTEIN 1"/>
    <property type="match status" value="1"/>
</dbReference>
<dbReference type="EMBL" id="DRLI01000143">
    <property type="protein sequence ID" value="HHM02099.1"/>
    <property type="molecule type" value="Genomic_DNA"/>
</dbReference>
<protein>
    <submittedName>
        <fullName evidence="4">Response regulator</fullName>
    </submittedName>
</protein>
<dbReference type="InterPro" id="IPR011006">
    <property type="entry name" value="CheY-like_superfamily"/>
</dbReference>
<accession>A0A7V5RP87</accession>
<reference evidence="4" key="1">
    <citation type="journal article" date="2020" name="mSystems">
        <title>Genome- and Community-Level Interaction Insights into Carbon Utilization and Element Cycling Functions of Hydrothermarchaeota in Hydrothermal Sediment.</title>
        <authorList>
            <person name="Zhou Z."/>
            <person name="Liu Y."/>
            <person name="Xu W."/>
            <person name="Pan J."/>
            <person name="Luo Z.H."/>
            <person name="Li M."/>
        </authorList>
    </citation>
    <scope>NUCLEOTIDE SEQUENCE [LARGE SCALE GENOMIC DNA]</scope>
    <source>
        <strain evidence="4">HyVt-460</strain>
    </source>
</reference>
<proteinExistence type="predicted"/>
<feature type="modified residue" description="4-aspartylphosphate" evidence="2">
    <location>
        <position position="56"/>
    </location>
</feature>
<dbReference type="InterPro" id="IPR001789">
    <property type="entry name" value="Sig_transdc_resp-reg_receiver"/>
</dbReference>
<evidence type="ECO:0000259" key="3">
    <source>
        <dbReference type="PROSITE" id="PS50110"/>
    </source>
</evidence>
<organism evidence="4">
    <name type="scientific">Caldithrix abyssi</name>
    <dbReference type="NCBI Taxonomy" id="187145"/>
    <lineage>
        <taxon>Bacteria</taxon>
        <taxon>Pseudomonadati</taxon>
        <taxon>Calditrichota</taxon>
        <taxon>Calditrichia</taxon>
        <taxon>Calditrichales</taxon>
        <taxon>Calditrichaceae</taxon>
        <taxon>Caldithrix</taxon>
    </lineage>
</organism>
<dbReference type="SUPFAM" id="SSF52172">
    <property type="entry name" value="CheY-like"/>
    <property type="match status" value="1"/>
</dbReference>